<evidence type="ECO:0000313" key="19">
    <source>
        <dbReference type="Proteomes" id="UP001197247"/>
    </source>
</evidence>
<evidence type="ECO:0000256" key="13">
    <source>
        <dbReference type="ARBA" id="ARBA00023295"/>
    </source>
</evidence>
<evidence type="ECO:0000256" key="4">
    <source>
        <dbReference type="ARBA" id="ARBA00022723"/>
    </source>
</evidence>
<evidence type="ECO:0000256" key="9">
    <source>
        <dbReference type="ARBA" id="ARBA00023125"/>
    </source>
</evidence>
<evidence type="ECO:0000256" key="11">
    <source>
        <dbReference type="ARBA" id="ARBA00023239"/>
    </source>
</evidence>
<evidence type="ECO:0000256" key="5">
    <source>
        <dbReference type="ARBA" id="ARBA00022763"/>
    </source>
</evidence>
<dbReference type="SMART" id="SM00898">
    <property type="entry name" value="Fapy_DNA_glyco"/>
    <property type="match status" value="1"/>
</dbReference>
<keyword evidence="11" id="KW-0456">Lyase</keyword>
<evidence type="ECO:0000256" key="15">
    <source>
        <dbReference type="PROSITE-ProRule" id="PRU00391"/>
    </source>
</evidence>
<proteinExistence type="inferred from homology"/>
<keyword evidence="7" id="KW-0378">Hydrolase</keyword>
<dbReference type="InterPro" id="IPR010979">
    <property type="entry name" value="Ribosomal_uS13-like_H2TH"/>
</dbReference>
<keyword evidence="9" id="KW-0238">DNA-binding</keyword>
<dbReference type="SMART" id="SM01232">
    <property type="entry name" value="H2TH"/>
    <property type="match status" value="1"/>
</dbReference>
<evidence type="ECO:0000256" key="8">
    <source>
        <dbReference type="ARBA" id="ARBA00022833"/>
    </source>
</evidence>
<keyword evidence="6 15" id="KW-0863">Zinc-finger</keyword>
<dbReference type="InterPro" id="IPR000214">
    <property type="entry name" value="Znf_DNA_glyclase/AP_lyase"/>
</dbReference>
<protein>
    <recommendedName>
        <fullName evidence="3">DNA-(apurinic or apyrimidinic site) lyase</fullName>
        <ecNumber evidence="3">4.2.99.18</ecNumber>
    </recommendedName>
</protein>
<evidence type="ECO:0000256" key="12">
    <source>
        <dbReference type="ARBA" id="ARBA00023268"/>
    </source>
</evidence>
<dbReference type="PANTHER" id="PTHR42697:SF3">
    <property type="entry name" value="ENDONUCLEASE 8 1"/>
    <property type="match status" value="1"/>
</dbReference>
<keyword evidence="12" id="KW-0511">Multifunctional enzyme</keyword>
<keyword evidence="13" id="KW-0326">Glycosidase</keyword>
<evidence type="ECO:0000256" key="3">
    <source>
        <dbReference type="ARBA" id="ARBA00012720"/>
    </source>
</evidence>
<keyword evidence="8" id="KW-0862">Zinc</keyword>
<evidence type="ECO:0000256" key="10">
    <source>
        <dbReference type="ARBA" id="ARBA00023204"/>
    </source>
</evidence>
<dbReference type="InterPro" id="IPR012319">
    <property type="entry name" value="FPG_cat"/>
</dbReference>
<evidence type="ECO:0000259" key="16">
    <source>
        <dbReference type="PROSITE" id="PS51066"/>
    </source>
</evidence>
<accession>A0ABS5TLX1</accession>
<dbReference type="RefSeq" id="WP_214158748.1">
    <property type="nucleotide sequence ID" value="NZ_JAHBAY010000011.1"/>
</dbReference>
<dbReference type="PROSITE" id="PS51068">
    <property type="entry name" value="FPG_CAT"/>
    <property type="match status" value="1"/>
</dbReference>
<organism evidence="18 19">
    <name type="scientific">Kineosporia corallincola</name>
    <dbReference type="NCBI Taxonomy" id="2835133"/>
    <lineage>
        <taxon>Bacteria</taxon>
        <taxon>Bacillati</taxon>
        <taxon>Actinomycetota</taxon>
        <taxon>Actinomycetes</taxon>
        <taxon>Kineosporiales</taxon>
        <taxon>Kineosporiaceae</taxon>
        <taxon>Kineosporia</taxon>
    </lineage>
</organism>
<dbReference type="Gene3D" id="3.20.190.10">
    <property type="entry name" value="MutM-like, N-terminal"/>
    <property type="match status" value="1"/>
</dbReference>
<dbReference type="PANTHER" id="PTHR42697">
    <property type="entry name" value="ENDONUCLEASE 8"/>
    <property type="match status" value="1"/>
</dbReference>
<keyword evidence="4" id="KW-0479">Metal-binding</keyword>
<dbReference type="EC" id="4.2.99.18" evidence="3"/>
<dbReference type="InterPro" id="IPR015886">
    <property type="entry name" value="H2TH_FPG"/>
</dbReference>
<dbReference type="SUPFAM" id="SSF57716">
    <property type="entry name" value="Glucocorticoid receptor-like (DNA-binding domain)"/>
    <property type="match status" value="1"/>
</dbReference>
<evidence type="ECO:0000256" key="14">
    <source>
        <dbReference type="ARBA" id="ARBA00044632"/>
    </source>
</evidence>
<evidence type="ECO:0000259" key="17">
    <source>
        <dbReference type="PROSITE" id="PS51068"/>
    </source>
</evidence>
<dbReference type="Pfam" id="PF06831">
    <property type="entry name" value="H2TH"/>
    <property type="match status" value="1"/>
</dbReference>
<keyword evidence="5" id="KW-0227">DNA damage</keyword>
<comment type="similarity">
    <text evidence="2">Belongs to the FPG family.</text>
</comment>
<dbReference type="PROSITE" id="PS51066">
    <property type="entry name" value="ZF_FPG_2"/>
    <property type="match status" value="1"/>
</dbReference>
<comment type="catalytic activity">
    <reaction evidence="14">
        <text>2'-deoxyribonucleotide-(2'-deoxyribose 5'-phosphate)-2'-deoxyribonucleotide-DNA = a 3'-end 2'-deoxyribonucleotide-(2,3-dehydro-2,3-deoxyribose 5'-phosphate)-DNA + a 5'-end 5'-phospho-2'-deoxyribonucleoside-DNA + H(+)</text>
        <dbReference type="Rhea" id="RHEA:66592"/>
        <dbReference type="Rhea" id="RHEA-COMP:13180"/>
        <dbReference type="Rhea" id="RHEA-COMP:16897"/>
        <dbReference type="Rhea" id="RHEA-COMP:17067"/>
        <dbReference type="ChEBI" id="CHEBI:15378"/>
        <dbReference type="ChEBI" id="CHEBI:136412"/>
        <dbReference type="ChEBI" id="CHEBI:157695"/>
        <dbReference type="ChEBI" id="CHEBI:167181"/>
        <dbReference type="EC" id="4.2.99.18"/>
    </reaction>
</comment>
<evidence type="ECO:0000256" key="7">
    <source>
        <dbReference type="ARBA" id="ARBA00022801"/>
    </source>
</evidence>
<gene>
    <name evidence="18" type="ORF">KIH74_24365</name>
</gene>
<keyword evidence="10" id="KW-0234">DNA repair</keyword>
<dbReference type="PROSITE" id="PS01242">
    <property type="entry name" value="ZF_FPG_1"/>
    <property type="match status" value="1"/>
</dbReference>
<dbReference type="InterPro" id="IPR035937">
    <property type="entry name" value="FPG_N"/>
</dbReference>
<comment type="cofactor">
    <cofactor evidence="1">
        <name>Zn(2+)</name>
        <dbReference type="ChEBI" id="CHEBI:29105"/>
    </cofactor>
</comment>
<dbReference type="SUPFAM" id="SSF81624">
    <property type="entry name" value="N-terminal domain of MutM-like DNA repair proteins"/>
    <property type="match status" value="1"/>
</dbReference>
<comment type="caution">
    <text evidence="18">The sequence shown here is derived from an EMBL/GenBank/DDBJ whole genome shotgun (WGS) entry which is preliminary data.</text>
</comment>
<dbReference type="Pfam" id="PF01149">
    <property type="entry name" value="Fapy_DNA_glyco"/>
    <property type="match status" value="1"/>
</dbReference>
<sequence>MPEGHTIHRLASDLGELFTGTVVRASAVQDKFAAGVAMLDGGTVTGTDAWGKHLFVHAAPAGARPPVWLHVHLGLYGKFLHGTGTPAAPWGQLRLRLESERGWADLRGATASELLDEEGRLRVISRLGADPLRRGTDGEEPWTRISRSRTSVGALLMDQSVVAGVGNVYRAEILFRHGVDPFRPGRDLTAREWTAMWSDLRVLMRAGVRSGKIVTTRPEDRPRGRRTASTVRREDSHYVYRRTGEPCRVCGTPVRTAEMVARNLYWCPRCQAS</sequence>
<dbReference type="CDD" id="cd08970">
    <property type="entry name" value="AcNei1_N"/>
    <property type="match status" value="1"/>
</dbReference>
<dbReference type="EMBL" id="JAHBAY010000011">
    <property type="protein sequence ID" value="MBT0772100.1"/>
    <property type="molecule type" value="Genomic_DNA"/>
</dbReference>
<evidence type="ECO:0000313" key="18">
    <source>
        <dbReference type="EMBL" id="MBT0772100.1"/>
    </source>
</evidence>
<reference evidence="18 19" key="1">
    <citation type="submission" date="2021-05" db="EMBL/GenBank/DDBJ databases">
        <title>Kineosporia and Streptomyces sp. nov. two new marine actinobacteria isolated from Coral.</title>
        <authorList>
            <person name="Buangrab K."/>
            <person name="Sutthacheep M."/>
            <person name="Yeemin T."/>
            <person name="Harunari E."/>
            <person name="Igarashi Y."/>
            <person name="Kanchanasin P."/>
            <person name="Tanasupawat S."/>
            <person name="Phongsopitanun W."/>
        </authorList>
    </citation>
    <scope>NUCLEOTIDE SEQUENCE [LARGE SCALE GENOMIC DNA]</scope>
    <source>
        <strain evidence="18 19">J2-2</strain>
    </source>
</reference>
<evidence type="ECO:0000256" key="1">
    <source>
        <dbReference type="ARBA" id="ARBA00001947"/>
    </source>
</evidence>
<dbReference type="Pfam" id="PF06827">
    <property type="entry name" value="zf-FPG_IleRS"/>
    <property type="match status" value="1"/>
</dbReference>
<feature type="domain" description="Formamidopyrimidine-DNA glycosylase catalytic" evidence="17">
    <location>
        <begin position="2"/>
        <end position="102"/>
    </location>
</feature>
<dbReference type="InterPro" id="IPR015887">
    <property type="entry name" value="DNA_glyclase_Znf_dom_DNA_BS"/>
</dbReference>
<dbReference type="Proteomes" id="UP001197247">
    <property type="component" value="Unassembled WGS sequence"/>
</dbReference>
<evidence type="ECO:0000256" key="6">
    <source>
        <dbReference type="ARBA" id="ARBA00022771"/>
    </source>
</evidence>
<dbReference type="InterPro" id="IPR010663">
    <property type="entry name" value="Znf_FPG/IleRS"/>
</dbReference>
<name>A0ABS5TLX1_9ACTN</name>
<dbReference type="SUPFAM" id="SSF46946">
    <property type="entry name" value="S13-like H2TH domain"/>
    <property type="match status" value="1"/>
</dbReference>
<dbReference type="Gene3D" id="1.10.8.50">
    <property type="match status" value="1"/>
</dbReference>
<feature type="domain" description="FPG-type" evidence="16">
    <location>
        <begin position="238"/>
        <end position="272"/>
    </location>
</feature>
<keyword evidence="19" id="KW-1185">Reference proteome</keyword>
<evidence type="ECO:0000256" key="2">
    <source>
        <dbReference type="ARBA" id="ARBA00009409"/>
    </source>
</evidence>